<proteinExistence type="predicted"/>
<protein>
    <submittedName>
        <fullName evidence="2">NAD(P)-dependent oxidoreductase</fullName>
    </submittedName>
</protein>
<comment type="caution">
    <text evidence="2">The sequence shown here is derived from an EMBL/GenBank/DDBJ whole genome shotgun (WGS) entry which is preliminary data.</text>
</comment>
<organism evidence="2 3">
    <name type="scientific">Nocardioides daphniae</name>
    <dbReference type="NCBI Taxonomy" id="402297"/>
    <lineage>
        <taxon>Bacteria</taxon>
        <taxon>Bacillati</taxon>
        <taxon>Actinomycetota</taxon>
        <taxon>Actinomycetes</taxon>
        <taxon>Propionibacteriales</taxon>
        <taxon>Nocardioidaceae</taxon>
        <taxon>Nocardioides</taxon>
    </lineage>
</organism>
<dbReference type="InterPro" id="IPR052718">
    <property type="entry name" value="NmrA-type_oxidoreductase"/>
</dbReference>
<dbReference type="SUPFAM" id="SSF51735">
    <property type="entry name" value="NAD(P)-binding Rossmann-fold domains"/>
    <property type="match status" value="1"/>
</dbReference>
<dbReference type="Pfam" id="PF13460">
    <property type="entry name" value="NAD_binding_10"/>
    <property type="match status" value="1"/>
</dbReference>
<reference evidence="3" key="1">
    <citation type="journal article" date="2019" name="Int. J. Syst. Evol. Microbiol.">
        <title>The Global Catalogue of Microorganisms (GCM) 10K type strain sequencing project: providing services to taxonomists for standard genome sequencing and annotation.</title>
        <authorList>
            <consortium name="The Broad Institute Genomics Platform"/>
            <consortium name="The Broad Institute Genome Sequencing Center for Infectious Disease"/>
            <person name="Wu L."/>
            <person name="Ma J."/>
        </authorList>
    </citation>
    <scope>NUCLEOTIDE SEQUENCE [LARGE SCALE GENOMIC DNA]</scope>
    <source>
        <strain evidence="3">CCM 7403</strain>
    </source>
</reference>
<dbReference type="PANTHER" id="PTHR47129">
    <property type="entry name" value="QUINONE OXIDOREDUCTASE 2"/>
    <property type="match status" value="1"/>
</dbReference>
<evidence type="ECO:0000259" key="1">
    <source>
        <dbReference type="Pfam" id="PF13460"/>
    </source>
</evidence>
<feature type="domain" description="NAD(P)-binding" evidence="1">
    <location>
        <begin position="7"/>
        <end position="185"/>
    </location>
</feature>
<dbReference type="RefSeq" id="WP_188422155.1">
    <property type="nucleotide sequence ID" value="NZ_BMCK01000004.1"/>
</dbReference>
<dbReference type="Gene3D" id="3.40.50.720">
    <property type="entry name" value="NAD(P)-binding Rossmann-like Domain"/>
    <property type="match status" value="1"/>
</dbReference>
<name>A0ABQ1QIY0_9ACTN</name>
<dbReference type="Gene3D" id="3.90.25.10">
    <property type="entry name" value="UDP-galactose 4-epimerase, domain 1"/>
    <property type="match status" value="1"/>
</dbReference>
<dbReference type="EMBL" id="BMCK01000004">
    <property type="protein sequence ID" value="GGD27022.1"/>
    <property type="molecule type" value="Genomic_DNA"/>
</dbReference>
<dbReference type="InterPro" id="IPR036291">
    <property type="entry name" value="NAD(P)-bd_dom_sf"/>
</dbReference>
<evidence type="ECO:0000313" key="3">
    <source>
        <dbReference type="Proteomes" id="UP000630594"/>
    </source>
</evidence>
<sequence length="288" mass="29397">MSIVITGATGKLGRLVVQALLERNVPAGEIVAAGRAIEKLDDFAAQGVQVVAMDYTDASSVAAALAGATKVLLIASSEIGNDRPGQHRTVIEAAKAEGVELLAYTSAANVEVNATILAADHKTTEAILADAGVPYVLLRNGYYFENWTDQIEGTLVQGAMAGSAGDGQVNAATRADLAEAAAIVLLAEDQAGKVYELGGDEAFTLTDLAAEISAASGKTIVYTDLPAAAYVGMLASVGVPEAFAQILADSDGGIARGELLVKGNDLSTLIGRPTTTLAEAVRIALNQA</sequence>
<gene>
    <name evidence="2" type="ORF">GCM10007231_28080</name>
</gene>
<dbReference type="Proteomes" id="UP000630594">
    <property type="component" value="Unassembled WGS sequence"/>
</dbReference>
<dbReference type="PANTHER" id="PTHR47129:SF1">
    <property type="entry name" value="NMRA-LIKE DOMAIN-CONTAINING PROTEIN"/>
    <property type="match status" value="1"/>
</dbReference>
<evidence type="ECO:0000313" key="2">
    <source>
        <dbReference type="EMBL" id="GGD27022.1"/>
    </source>
</evidence>
<dbReference type="InterPro" id="IPR016040">
    <property type="entry name" value="NAD(P)-bd_dom"/>
</dbReference>
<dbReference type="CDD" id="cd05269">
    <property type="entry name" value="TMR_SDR_a"/>
    <property type="match status" value="1"/>
</dbReference>
<keyword evidence="3" id="KW-1185">Reference proteome</keyword>
<accession>A0ABQ1QIY0</accession>